<dbReference type="EMBL" id="MCFL01000026">
    <property type="protein sequence ID" value="ORZ34691.1"/>
    <property type="molecule type" value="Genomic_DNA"/>
</dbReference>
<comment type="caution">
    <text evidence="1">The sequence shown here is derived from an EMBL/GenBank/DDBJ whole genome shotgun (WGS) entry which is preliminary data.</text>
</comment>
<evidence type="ECO:0000313" key="2">
    <source>
        <dbReference type="Proteomes" id="UP000193411"/>
    </source>
</evidence>
<sequence length="149" mass="16072">MTSTLSSPPILFSMETAPADTTSLKSPPTAAHFKPIQMDRLPVPMPTLSTEAHTVKDAVDTLQALIQRQPENLRAAHSMAATCKAVMTSDLRTGLLSDGDVRAMARFALTDGAGSKVDAANDPVATCDFVINTTTSRRRKCPSWDCRWP</sequence>
<accession>A0A1Y2HLI3</accession>
<dbReference type="Proteomes" id="UP000193411">
    <property type="component" value="Unassembled WGS sequence"/>
</dbReference>
<protein>
    <submittedName>
        <fullName evidence="1">Uncharacterized protein</fullName>
    </submittedName>
</protein>
<gene>
    <name evidence="1" type="ORF">BCR44DRAFT_339165</name>
</gene>
<dbReference type="AlphaFoldDB" id="A0A1Y2HLI3"/>
<evidence type="ECO:0000313" key="1">
    <source>
        <dbReference type="EMBL" id="ORZ34691.1"/>
    </source>
</evidence>
<proteinExistence type="predicted"/>
<reference evidence="1 2" key="1">
    <citation type="submission" date="2016-07" db="EMBL/GenBank/DDBJ databases">
        <title>Pervasive Adenine N6-methylation of Active Genes in Fungi.</title>
        <authorList>
            <consortium name="DOE Joint Genome Institute"/>
            <person name="Mondo S.J."/>
            <person name="Dannebaum R.O."/>
            <person name="Kuo R.C."/>
            <person name="Labutti K."/>
            <person name="Haridas S."/>
            <person name="Kuo A."/>
            <person name="Salamov A."/>
            <person name="Ahrendt S.R."/>
            <person name="Lipzen A."/>
            <person name="Sullivan W."/>
            <person name="Andreopoulos W.B."/>
            <person name="Clum A."/>
            <person name="Lindquist E."/>
            <person name="Daum C."/>
            <person name="Ramamoorthy G.K."/>
            <person name="Gryganskyi A."/>
            <person name="Culley D."/>
            <person name="Magnuson J.K."/>
            <person name="James T.Y."/>
            <person name="O'Malley M.A."/>
            <person name="Stajich J.E."/>
            <person name="Spatafora J.W."/>
            <person name="Visel A."/>
            <person name="Grigoriev I.V."/>
        </authorList>
    </citation>
    <scope>NUCLEOTIDE SEQUENCE [LARGE SCALE GENOMIC DNA]</scope>
    <source>
        <strain evidence="1 2">PL171</strain>
    </source>
</reference>
<name>A0A1Y2HLI3_9FUNG</name>
<organism evidence="1 2">
    <name type="scientific">Catenaria anguillulae PL171</name>
    <dbReference type="NCBI Taxonomy" id="765915"/>
    <lineage>
        <taxon>Eukaryota</taxon>
        <taxon>Fungi</taxon>
        <taxon>Fungi incertae sedis</taxon>
        <taxon>Blastocladiomycota</taxon>
        <taxon>Blastocladiomycetes</taxon>
        <taxon>Blastocladiales</taxon>
        <taxon>Catenariaceae</taxon>
        <taxon>Catenaria</taxon>
    </lineage>
</organism>
<keyword evidence="2" id="KW-1185">Reference proteome</keyword>